<evidence type="ECO:0000313" key="1">
    <source>
        <dbReference type="EMBL" id="MBX62788.1"/>
    </source>
</evidence>
<accession>A0A2P2Q722</accession>
<reference evidence="1" key="1">
    <citation type="submission" date="2018-02" db="EMBL/GenBank/DDBJ databases">
        <title>Rhizophora mucronata_Transcriptome.</title>
        <authorList>
            <person name="Meera S.P."/>
            <person name="Sreeshan A."/>
            <person name="Augustine A."/>
        </authorList>
    </citation>
    <scope>NUCLEOTIDE SEQUENCE</scope>
    <source>
        <tissue evidence="1">Leaf</tissue>
    </source>
</reference>
<protein>
    <submittedName>
        <fullName evidence="1">Uncharacterized protein</fullName>
    </submittedName>
</protein>
<proteinExistence type="predicted"/>
<name>A0A2P2Q722_RHIMU</name>
<dbReference type="EMBL" id="GGEC01082304">
    <property type="protein sequence ID" value="MBX62788.1"/>
    <property type="molecule type" value="Transcribed_RNA"/>
</dbReference>
<sequence length="11" mass="1345">MHWIGFLVSRV</sequence>
<organism evidence="1">
    <name type="scientific">Rhizophora mucronata</name>
    <name type="common">Asiatic mangrove</name>
    <dbReference type="NCBI Taxonomy" id="61149"/>
    <lineage>
        <taxon>Eukaryota</taxon>
        <taxon>Viridiplantae</taxon>
        <taxon>Streptophyta</taxon>
        <taxon>Embryophyta</taxon>
        <taxon>Tracheophyta</taxon>
        <taxon>Spermatophyta</taxon>
        <taxon>Magnoliopsida</taxon>
        <taxon>eudicotyledons</taxon>
        <taxon>Gunneridae</taxon>
        <taxon>Pentapetalae</taxon>
        <taxon>rosids</taxon>
        <taxon>fabids</taxon>
        <taxon>Malpighiales</taxon>
        <taxon>Rhizophoraceae</taxon>
        <taxon>Rhizophora</taxon>
    </lineage>
</organism>